<feature type="domain" description="Restriction of telomere capping protein 4 C-terminal" evidence="9">
    <location>
        <begin position="367"/>
        <end position="495"/>
    </location>
</feature>
<feature type="compositionally biased region" description="Low complexity" evidence="8">
    <location>
        <begin position="84"/>
        <end position="93"/>
    </location>
</feature>
<proteinExistence type="inferred from homology"/>
<dbReference type="EMBL" id="JAVFHQ010000002">
    <property type="protein sequence ID" value="KAK4550231.1"/>
    <property type="molecule type" value="Genomic_DNA"/>
</dbReference>
<comment type="subcellular location">
    <subcellularLocation>
        <location evidence="3">Cytoplasm</location>
    </subcellularLocation>
    <subcellularLocation>
        <location evidence="2">Nucleus</location>
    </subcellularLocation>
</comment>
<evidence type="ECO:0000256" key="2">
    <source>
        <dbReference type="ARBA" id="ARBA00004123"/>
    </source>
</evidence>
<sequence>MPLKRTSARLLSTVNGKPHATQHDHHDPLPTPPPSNSTRRSGSQTKQEADEAQMKQEEDEAYIAADPLSSDDEQSRAHASEFPSSKTSSSQDSTAGFRHIQVDGSGERKLGAAAFKLPAGISPTGTASKRNGASEHASSDSEAGVFSSQASSFSKRLKKAVPNNIHVPAAQHSKPKVGFKQTKYGLKAQRQRSRDEEKAGGFQNSKQMKEEADAQDTKPAFQMPKGVRDMFEFGKGYNDGGEVSLGAADADGFAELSPSLSSLSSPPSSPGVEETSALDLPDAGIYIPKIDCAICGTRVELFLKQDFEDKFNKGRQLNYKWQQRFCRYHKQHSARELWKERGYPEIDWDGFRARLRKRKHTIHLKRIISGEVESVYRRQLQDMLRKGGTKTALQTLNDEDGKKGGSVGYYGPRGEKLMTEHILADFADALRDYATKDKLVAAAGVSGGVSGFVQAVLVPELAVSLVTEDLGSKSSRSPVAIIAESGELGELLHPEQEDKVRVVAAIDDEMED</sequence>
<accession>A0AAV9JWZ2</accession>
<dbReference type="InterPro" id="IPR028094">
    <property type="entry name" value="RTC4_C"/>
</dbReference>
<evidence type="ECO:0000256" key="4">
    <source>
        <dbReference type="ARBA" id="ARBA00009461"/>
    </source>
</evidence>
<comment type="similarity">
    <text evidence="4">Belongs to the RTC4 family.</text>
</comment>
<dbReference type="PANTHER" id="PTHR41391">
    <property type="entry name" value="RESTRICTION OF TELOMERE CAPPING PROTEIN 4"/>
    <property type="match status" value="1"/>
</dbReference>
<dbReference type="GO" id="GO:0005634">
    <property type="term" value="C:nucleus"/>
    <property type="evidence" value="ECO:0007669"/>
    <property type="project" value="UniProtKB-SubCell"/>
</dbReference>
<evidence type="ECO:0000256" key="3">
    <source>
        <dbReference type="ARBA" id="ARBA00004496"/>
    </source>
</evidence>
<feature type="compositionally biased region" description="Basic and acidic residues" evidence="8">
    <location>
        <begin position="47"/>
        <end position="56"/>
    </location>
</feature>
<dbReference type="AlphaFoldDB" id="A0AAV9JWZ2"/>
<name>A0AAV9JWZ2_9PEZI</name>
<evidence type="ECO:0000313" key="11">
    <source>
        <dbReference type="Proteomes" id="UP001324427"/>
    </source>
</evidence>
<feature type="region of interest" description="Disordered" evidence="8">
    <location>
        <begin position="166"/>
        <end position="217"/>
    </location>
</feature>
<evidence type="ECO:0000256" key="1">
    <source>
        <dbReference type="ARBA" id="ARBA00002738"/>
    </source>
</evidence>
<evidence type="ECO:0000256" key="5">
    <source>
        <dbReference type="ARBA" id="ARBA00015162"/>
    </source>
</evidence>
<keyword evidence="11" id="KW-1185">Reference proteome</keyword>
<feature type="compositionally biased region" description="Polar residues" evidence="8">
    <location>
        <begin position="36"/>
        <end position="46"/>
    </location>
</feature>
<reference evidence="10 11" key="1">
    <citation type="submission" date="2021-11" db="EMBL/GenBank/DDBJ databases">
        <title>Black yeast isolated from Biological Soil Crust.</title>
        <authorList>
            <person name="Kurbessoian T."/>
        </authorList>
    </citation>
    <scope>NUCLEOTIDE SEQUENCE [LARGE SCALE GENOMIC DNA]</scope>
    <source>
        <strain evidence="10 11">CCFEE 5522</strain>
    </source>
</reference>
<dbReference type="InterPro" id="IPR039024">
    <property type="entry name" value="RTC4"/>
</dbReference>
<dbReference type="Pfam" id="PF14474">
    <property type="entry name" value="RTC4"/>
    <property type="match status" value="1"/>
</dbReference>
<protein>
    <recommendedName>
        <fullName evidence="5">Restriction of telomere capping protein 4</fullName>
    </recommendedName>
</protein>
<dbReference type="SMART" id="SM01312">
    <property type="entry name" value="RTC4"/>
    <property type="match status" value="1"/>
</dbReference>
<evidence type="ECO:0000259" key="9">
    <source>
        <dbReference type="SMART" id="SM01312"/>
    </source>
</evidence>
<comment type="caution">
    <text evidence="10">The sequence shown here is derived from an EMBL/GenBank/DDBJ whole genome shotgun (WGS) entry which is preliminary data.</text>
</comment>
<feature type="compositionally biased region" description="Basic and acidic residues" evidence="8">
    <location>
        <begin position="207"/>
        <end position="216"/>
    </location>
</feature>
<gene>
    <name evidence="10" type="ORF">LTR36_003198</name>
</gene>
<feature type="region of interest" description="Disordered" evidence="8">
    <location>
        <begin position="1"/>
        <end position="153"/>
    </location>
</feature>
<evidence type="ECO:0000256" key="7">
    <source>
        <dbReference type="ARBA" id="ARBA00023242"/>
    </source>
</evidence>
<keyword evidence="6" id="KW-0963">Cytoplasm</keyword>
<dbReference type="GO" id="GO:0005737">
    <property type="term" value="C:cytoplasm"/>
    <property type="evidence" value="ECO:0007669"/>
    <property type="project" value="UniProtKB-SubCell"/>
</dbReference>
<organism evidence="10 11">
    <name type="scientific">Oleoguttula mirabilis</name>
    <dbReference type="NCBI Taxonomy" id="1507867"/>
    <lineage>
        <taxon>Eukaryota</taxon>
        <taxon>Fungi</taxon>
        <taxon>Dikarya</taxon>
        <taxon>Ascomycota</taxon>
        <taxon>Pezizomycotina</taxon>
        <taxon>Dothideomycetes</taxon>
        <taxon>Dothideomycetidae</taxon>
        <taxon>Mycosphaerellales</taxon>
        <taxon>Teratosphaeriaceae</taxon>
        <taxon>Oleoguttula</taxon>
    </lineage>
</organism>
<keyword evidence="7" id="KW-0539">Nucleus</keyword>
<evidence type="ECO:0000313" key="10">
    <source>
        <dbReference type="EMBL" id="KAK4550231.1"/>
    </source>
</evidence>
<comment type="function">
    <text evidence="1">May be involved in a process influencing telomere capping.</text>
</comment>
<evidence type="ECO:0000256" key="8">
    <source>
        <dbReference type="SAM" id="MobiDB-lite"/>
    </source>
</evidence>
<dbReference type="Proteomes" id="UP001324427">
    <property type="component" value="Unassembled WGS sequence"/>
</dbReference>
<dbReference type="PANTHER" id="PTHR41391:SF1">
    <property type="entry name" value="RESTRICTION OF TELOMERE CAPPING PROTEIN 4"/>
    <property type="match status" value="1"/>
</dbReference>
<evidence type="ECO:0000256" key="6">
    <source>
        <dbReference type="ARBA" id="ARBA00022490"/>
    </source>
</evidence>